<dbReference type="Proteomes" id="UP000076962">
    <property type="component" value="Unassembled WGS sequence"/>
</dbReference>
<reference evidence="1 2" key="1">
    <citation type="submission" date="2016-05" db="EMBL/GenBank/DDBJ databases">
        <title>Single-cell genome of chain-forming Candidatus Thiomargarita nelsonii and comparison to other large sulfur-oxidizing bacteria.</title>
        <authorList>
            <person name="Winkel M."/>
            <person name="Salman V."/>
            <person name="Woyke T."/>
            <person name="Schulz-Vogt H."/>
            <person name="Richter M."/>
            <person name="Flood B."/>
            <person name="Bailey J."/>
            <person name="Amann R."/>
            <person name="Mussmann M."/>
        </authorList>
    </citation>
    <scope>NUCLEOTIDE SEQUENCE [LARGE SCALE GENOMIC DNA]</scope>
    <source>
        <strain evidence="1 2">THI036</strain>
    </source>
</reference>
<name>A0A0A6RJG2_9GAMM</name>
<dbReference type="AlphaFoldDB" id="A0A0A6RJG2"/>
<evidence type="ECO:0000313" key="1">
    <source>
        <dbReference type="EMBL" id="OAD22246.1"/>
    </source>
</evidence>
<proteinExistence type="predicted"/>
<dbReference type="EMBL" id="LUTY01001078">
    <property type="protein sequence ID" value="OAD22246.1"/>
    <property type="molecule type" value="Genomic_DNA"/>
</dbReference>
<sequence length="161" mass="18365">MIEVISTLSRERRYEFNSIPIKESTAYFAWVRPITSLKDIQPPTLQQKVVEKLRSYLFYEKDWDGYGGVVPSEKAVEDAVDFIRKLPEKVVLPRPGLAGDGEVGLFWKLEVLFIDVGFLGDHTYSFYARDAEGKEYYGDDIPLNEDLPVGLINTIPTTVEI</sequence>
<accession>A0A0A6RJG2</accession>
<evidence type="ECO:0000313" key="2">
    <source>
        <dbReference type="Proteomes" id="UP000076962"/>
    </source>
</evidence>
<comment type="caution">
    <text evidence="1">The sequence shown here is derived from an EMBL/GenBank/DDBJ whole genome shotgun (WGS) entry which is preliminary data.</text>
</comment>
<keyword evidence="2" id="KW-1185">Reference proteome</keyword>
<gene>
    <name evidence="1" type="ORF">THIOM_001961</name>
</gene>
<organism evidence="1 2">
    <name type="scientific">Candidatus Thiomargarita nelsonii</name>
    <dbReference type="NCBI Taxonomy" id="1003181"/>
    <lineage>
        <taxon>Bacteria</taxon>
        <taxon>Pseudomonadati</taxon>
        <taxon>Pseudomonadota</taxon>
        <taxon>Gammaproteobacteria</taxon>
        <taxon>Thiotrichales</taxon>
        <taxon>Thiotrichaceae</taxon>
        <taxon>Thiomargarita</taxon>
    </lineage>
</organism>
<protein>
    <submittedName>
        <fullName evidence="1">Exported protein</fullName>
    </submittedName>
</protein>